<evidence type="ECO:0008006" key="38">
    <source>
        <dbReference type="Google" id="ProtNLM"/>
    </source>
</evidence>
<evidence type="ECO:0000313" key="33">
    <source>
        <dbReference type="Proteomes" id="UP000285642"/>
    </source>
</evidence>
<protein>
    <recommendedName>
        <fullName evidence="38">Type II secretion system protein G</fullName>
    </recommendedName>
</protein>
<evidence type="ECO:0000313" key="20">
    <source>
        <dbReference type="Proteomes" id="UP000260664"/>
    </source>
</evidence>
<dbReference type="Proteomes" id="UP000284742">
    <property type="component" value="Unassembled WGS sequence"/>
</dbReference>
<dbReference type="EMBL" id="QSOI01000007">
    <property type="protein sequence ID" value="RGI84281.1"/>
    <property type="molecule type" value="Genomic_DNA"/>
</dbReference>
<accession>A0A3E4PQH2</accession>
<evidence type="ECO:0000313" key="10">
    <source>
        <dbReference type="EMBL" id="RGT09988.1"/>
    </source>
</evidence>
<evidence type="ECO:0000313" key="14">
    <source>
        <dbReference type="EMBL" id="RHB41460.1"/>
    </source>
</evidence>
<evidence type="ECO:0000313" key="7">
    <source>
        <dbReference type="EMBL" id="RGO51550.1"/>
    </source>
</evidence>
<evidence type="ECO:0000256" key="1">
    <source>
        <dbReference type="SAM" id="Phobius"/>
    </source>
</evidence>
<evidence type="ECO:0000313" key="22">
    <source>
        <dbReference type="Proteomes" id="UP000261055"/>
    </source>
</evidence>
<evidence type="ECO:0000313" key="19">
    <source>
        <dbReference type="EMBL" id="VUX07667.1"/>
    </source>
</evidence>
<sequence>MSTLSIVLLVILVVLIIACVVLYFLGKKAEKKQAEQQEQLDAVAQTVSMLIIDKGKMKLKDSGLPQIVIDNTPKYLRRSKVPVVKAKVGPRIMTLMCDAQIYPLIPVKKEVKATVSGIYITGVKGVRGALETPEKKKGFFARFKKDKK</sequence>
<evidence type="ECO:0000313" key="24">
    <source>
        <dbReference type="Proteomes" id="UP000261324"/>
    </source>
</evidence>
<feature type="transmembrane region" description="Helical" evidence="1">
    <location>
        <begin position="6"/>
        <end position="25"/>
    </location>
</feature>
<dbReference type="EMBL" id="QSVB01000001">
    <property type="protein sequence ID" value="RGN93828.1"/>
    <property type="molecule type" value="Genomic_DNA"/>
</dbReference>
<dbReference type="EMBL" id="QRVU01000001">
    <property type="protein sequence ID" value="RGS74057.1"/>
    <property type="molecule type" value="Genomic_DNA"/>
</dbReference>
<evidence type="ECO:0000313" key="23">
    <source>
        <dbReference type="Proteomes" id="UP000261208"/>
    </source>
</evidence>
<evidence type="ECO:0000313" key="13">
    <source>
        <dbReference type="EMBL" id="RHA71732.1"/>
    </source>
</evidence>
<evidence type="ECO:0000313" key="15">
    <source>
        <dbReference type="EMBL" id="RHC08791.1"/>
    </source>
</evidence>
<evidence type="ECO:0000313" key="11">
    <source>
        <dbReference type="EMBL" id="RGW55207.1"/>
    </source>
</evidence>
<dbReference type="EMBL" id="QSQQ01000009">
    <property type="protein sequence ID" value="RGK47808.1"/>
    <property type="molecule type" value="Genomic_DNA"/>
</dbReference>
<evidence type="ECO:0000313" key="2">
    <source>
        <dbReference type="EMBL" id="NME57397.1"/>
    </source>
</evidence>
<dbReference type="GeneID" id="92865439"/>
<evidence type="ECO:0000313" key="35">
    <source>
        <dbReference type="Proteomes" id="UP000285981"/>
    </source>
</evidence>
<evidence type="ECO:0000313" key="18">
    <source>
        <dbReference type="EMBL" id="RHN15746.1"/>
    </source>
</evidence>
<evidence type="ECO:0000313" key="36">
    <source>
        <dbReference type="Proteomes" id="UP000358366"/>
    </source>
</evidence>
<evidence type="ECO:0000313" key="37">
    <source>
        <dbReference type="Proteomes" id="UP000580130"/>
    </source>
</evidence>
<dbReference type="EMBL" id="QRPD01000006">
    <property type="protein sequence ID" value="RHL87920.1"/>
    <property type="molecule type" value="Genomic_DNA"/>
</dbReference>
<reference evidence="20 21" key="1">
    <citation type="submission" date="2018-08" db="EMBL/GenBank/DDBJ databases">
        <title>A genome reference for cultivated species of the human gut microbiota.</title>
        <authorList>
            <person name="Zou Y."/>
            <person name="Xue W."/>
            <person name="Luo G."/>
        </authorList>
    </citation>
    <scope>NUCLEOTIDE SEQUENCE [LARGE SCALE GENOMIC DNA]</scope>
    <source>
        <strain evidence="11 25">AF12-11</strain>
        <strain evidence="10 27">AF19-4AC</strain>
        <strain evidence="9 35">AF21-25</strain>
        <strain evidence="8 28">AF25-11</strain>
        <strain evidence="18 34">AF31-13BH</strain>
        <strain evidence="17 26">AF36-1BH</strain>
        <strain evidence="16 29">AF42-21</strain>
        <strain evidence="15 30">AM37-5</strain>
        <strain evidence="14 31">AM40-15AC</strain>
        <strain evidence="13 33">AM42-8</strain>
        <strain evidence="12 32">AM46-16</strain>
        <strain evidence="7 22">OM02-12</strain>
        <strain evidence="6 21">OM03-2</strain>
        <strain evidence="5 24">TF09-3</strain>
        <strain evidence="4 23">TF11-11</strain>
        <strain evidence="3 20">TM09-19AC</strain>
    </source>
</reference>
<dbReference type="Proteomes" id="UP000284883">
    <property type="component" value="Unassembled WGS sequence"/>
</dbReference>
<keyword evidence="1" id="KW-1133">Transmembrane helix</keyword>
<gene>
    <name evidence="19" type="ORF">DFSSTS7063_01547</name>
    <name evidence="16" type="ORF">DW054_00970</name>
    <name evidence="15" type="ORF">DW860_06235</name>
    <name evidence="14" type="ORF">DW885_04450</name>
    <name evidence="13" type="ORF">DW924_03695</name>
    <name evidence="12" type="ORF">DW957_05635</name>
    <name evidence="11" type="ORF">DWV67_02350</name>
    <name evidence="10" type="ORF">DWX53_05585</name>
    <name evidence="9" type="ORF">DWX78_00405</name>
    <name evidence="8" type="ORF">DWY33_03855</name>
    <name evidence="18" type="ORF">DWZ24_09595</name>
    <name evidence="17" type="ORF">DWZ98_08625</name>
    <name evidence="7" type="ORF">DXB12_06525</name>
    <name evidence="6" type="ORF">DXB36_00890</name>
    <name evidence="5" type="ORF">DXC93_10005</name>
    <name evidence="4" type="ORF">DXD10_08140</name>
    <name evidence="3" type="ORF">DXD84_07040</name>
    <name evidence="2" type="ORF">HF855_08185</name>
</gene>
<proteinExistence type="predicted"/>
<dbReference type="Proteomes" id="UP000261055">
    <property type="component" value="Unassembled WGS sequence"/>
</dbReference>
<dbReference type="EMBL" id="CABHNI010000028">
    <property type="protein sequence ID" value="VUX07667.1"/>
    <property type="molecule type" value="Genomic_DNA"/>
</dbReference>
<dbReference type="Proteomes" id="UP000285642">
    <property type="component" value="Unassembled WGS sequence"/>
</dbReference>
<evidence type="ECO:0000313" key="27">
    <source>
        <dbReference type="Proteomes" id="UP000283630"/>
    </source>
</evidence>
<dbReference type="EMBL" id="JABAFX010000017">
    <property type="protein sequence ID" value="NME57397.1"/>
    <property type="molecule type" value="Genomic_DNA"/>
</dbReference>
<keyword evidence="1" id="KW-0812">Transmembrane</keyword>
<dbReference type="Proteomes" id="UP000358366">
    <property type="component" value="Unassembled WGS sequence"/>
</dbReference>
<dbReference type="AlphaFoldDB" id="A0A3E4PQH2"/>
<evidence type="ECO:0000313" key="32">
    <source>
        <dbReference type="Proteomes" id="UP000284962"/>
    </source>
</evidence>
<dbReference type="EMBL" id="QRWH01000004">
    <property type="protein sequence ID" value="RGT09988.1"/>
    <property type="molecule type" value="Genomic_DNA"/>
</dbReference>
<dbReference type="EMBL" id="QRUK01000004">
    <property type="protein sequence ID" value="RGR60337.1"/>
    <property type="molecule type" value="Genomic_DNA"/>
</dbReference>
<evidence type="ECO:0000313" key="25">
    <source>
        <dbReference type="Proteomes" id="UP000266376"/>
    </source>
</evidence>
<dbReference type="Proteomes" id="UP000261324">
    <property type="component" value="Unassembled WGS sequence"/>
</dbReference>
<dbReference type="EMBL" id="QRQQ01000007">
    <property type="protein sequence ID" value="RHN15746.1"/>
    <property type="molecule type" value="Genomic_DNA"/>
</dbReference>
<dbReference type="EMBL" id="QSRA01000012">
    <property type="protein sequence ID" value="RGK82294.1"/>
    <property type="molecule type" value="Genomic_DNA"/>
</dbReference>
<evidence type="ECO:0000313" key="12">
    <source>
        <dbReference type="EMBL" id="RHA00815.1"/>
    </source>
</evidence>
<dbReference type="EMBL" id="QSFS01000003">
    <property type="protein sequence ID" value="RHA71732.1"/>
    <property type="molecule type" value="Genomic_DNA"/>
</dbReference>
<evidence type="ECO:0000313" key="26">
    <source>
        <dbReference type="Proteomes" id="UP000283325"/>
    </source>
</evidence>
<dbReference type="Proteomes" id="UP000580130">
    <property type="component" value="Unassembled WGS sequence"/>
</dbReference>
<evidence type="ECO:0000313" key="30">
    <source>
        <dbReference type="Proteomes" id="UP000284742"/>
    </source>
</evidence>
<evidence type="ECO:0000313" key="34">
    <source>
        <dbReference type="Proteomes" id="UP000285652"/>
    </source>
</evidence>
<dbReference type="Proteomes" id="UP000284152">
    <property type="component" value="Unassembled WGS sequence"/>
</dbReference>
<dbReference type="EMBL" id="QRNS01000001">
    <property type="protein sequence ID" value="RHK66173.1"/>
    <property type="molecule type" value="Genomic_DNA"/>
</dbReference>
<dbReference type="Proteomes" id="UP000260841">
    <property type="component" value="Unassembled WGS sequence"/>
</dbReference>
<dbReference type="Proteomes" id="UP000283325">
    <property type="component" value="Unassembled WGS sequence"/>
</dbReference>
<evidence type="ECO:0000313" key="4">
    <source>
        <dbReference type="EMBL" id="RGK47808.1"/>
    </source>
</evidence>
<dbReference type="EMBL" id="QSVQ01000006">
    <property type="protein sequence ID" value="RGO51550.1"/>
    <property type="molecule type" value="Genomic_DNA"/>
</dbReference>
<dbReference type="Proteomes" id="UP000283630">
    <property type="component" value="Unassembled WGS sequence"/>
</dbReference>
<organism evidence="5 24">
    <name type="scientific">Dorea formicigenerans</name>
    <dbReference type="NCBI Taxonomy" id="39486"/>
    <lineage>
        <taxon>Bacteria</taxon>
        <taxon>Bacillati</taxon>
        <taxon>Bacillota</taxon>
        <taxon>Clostridia</taxon>
        <taxon>Lachnospirales</taxon>
        <taxon>Lachnospiraceae</taxon>
        <taxon>Dorea</taxon>
    </lineage>
</organism>
<evidence type="ECO:0000313" key="21">
    <source>
        <dbReference type="Proteomes" id="UP000260841"/>
    </source>
</evidence>
<keyword evidence="1" id="KW-0472">Membrane</keyword>
<evidence type="ECO:0000313" key="3">
    <source>
        <dbReference type="EMBL" id="RGI84281.1"/>
    </source>
</evidence>
<dbReference type="Proteomes" id="UP000284962">
    <property type="component" value="Unassembled WGS sequence"/>
</dbReference>
<dbReference type="Proteomes" id="UP000285981">
    <property type="component" value="Unassembled WGS sequence"/>
</dbReference>
<evidence type="ECO:0000313" key="31">
    <source>
        <dbReference type="Proteomes" id="UP000284883"/>
    </source>
</evidence>
<dbReference type="EMBL" id="QSAJ01000004">
    <property type="protein sequence ID" value="RGW55207.1"/>
    <property type="molecule type" value="Genomic_DNA"/>
</dbReference>
<dbReference type="RefSeq" id="WP_005333284.1">
    <property type="nucleotide sequence ID" value="NZ_AP031430.1"/>
</dbReference>
<evidence type="ECO:0000313" key="16">
    <source>
        <dbReference type="EMBL" id="RHK66173.1"/>
    </source>
</evidence>
<dbReference type="Proteomes" id="UP000260664">
    <property type="component" value="Unassembled WGS sequence"/>
</dbReference>
<name>A0A3E4PQH2_9FIRM</name>
<evidence type="ECO:0000313" key="28">
    <source>
        <dbReference type="Proteomes" id="UP000283652"/>
    </source>
</evidence>
<evidence type="ECO:0000313" key="29">
    <source>
        <dbReference type="Proteomes" id="UP000284152"/>
    </source>
</evidence>
<dbReference type="Proteomes" id="UP000261208">
    <property type="component" value="Unassembled WGS sequence"/>
</dbReference>
<dbReference type="EMBL" id="QSGQ01000002">
    <property type="protein sequence ID" value="RHB41460.1"/>
    <property type="molecule type" value="Genomic_DNA"/>
</dbReference>
<dbReference type="EMBL" id="QSEW01000004">
    <property type="protein sequence ID" value="RHA00815.1"/>
    <property type="molecule type" value="Genomic_DNA"/>
</dbReference>
<evidence type="ECO:0000313" key="17">
    <source>
        <dbReference type="EMBL" id="RHL87920.1"/>
    </source>
</evidence>
<evidence type="ECO:0000313" key="8">
    <source>
        <dbReference type="EMBL" id="RGR60337.1"/>
    </source>
</evidence>
<dbReference type="Proteomes" id="UP000285652">
    <property type="component" value="Unassembled WGS sequence"/>
</dbReference>
<keyword evidence="22" id="KW-1185">Reference proteome</keyword>
<reference evidence="2 37" key="3">
    <citation type="submission" date="2020-04" db="EMBL/GenBank/DDBJ databases">
        <authorList>
            <person name="Hitch T.C.A."/>
            <person name="Wylensek D."/>
            <person name="Clavel T."/>
        </authorList>
    </citation>
    <scope>NUCLEOTIDE SEQUENCE [LARGE SCALE GENOMIC DNA]</scope>
    <source>
        <strain evidence="2 37">BSM-383-APC-5F</strain>
    </source>
</reference>
<dbReference type="Proteomes" id="UP000283652">
    <property type="component" value="Unassembled WGS sequence"/>
</dbReference>
<evidence type="ECO:0000313" key="9">
    <source>
        <dbReference type="EMBL" id="RGS74057.1"/>
    </source>
</evidence>
<dbReference type="Proteomes" id="UP000266376">
    <property type="component" value="Unassembled WGS sequence"/>
</dbReference>
<dbReference type="EMBL" id="QSHK01000003">
    <property type="protein sequence ID" value="RHC08791.1"/>
    <property type="molecule type" value="Genomic_DNA"/>
</dbReference>
<reference evidence="19 36" key="2">
    <citation type="submission" date="2019-07" db="EMBL/GenBank/DDBJ databases">
        <authorList>
            <person name="Hibberd C M."/>
            <person name="Gehrig L. J."/>
            <person name="Chang H.-W."/>
            <person name="Venkatesh S."/>
        </authorList>
    </citation>
    <scope>NUCLEOTIDE SEQUENCE [LARGE SCALE GENOMIC DNA]</scope>
    <source>
        <strain evidence="19">Dorea_formicigenerans_SSTS_Bg7063</strain>
    </source>
</reference>
<evidence type="ECO:0000313" key="5">
    <source>
        <dbReference type="EMBL" id="RGK82294.1"/>
    </source>
</evidence>
<evidence type="ECO:0000313" key="6">
    <source>
        <dbReference type="EMBL" id="RGN93828.1"/>
    </source>
</evidence>